<dbReference type="Proteomes" id="UP000825935">
    <property type="component" value="Chromosome 10"/>
</dbReference>
<dbReference type="Pfam" id="PF13460">
    <property type="entry name" value="NAD_binding_10"/>
    <property type="match status" value="1"/>
</dbReference>
<feature type="domain" description="NAD(P)-binding" evidence="1">
    <location>
        <begin position="92"/>
        <end position="273"/>
    </location>
</feature>
<dbReference type="EMBL" id="CM035415">
    <property type="protein sequence ID" value="KAH7428329.1"/>
    <property type="molecule type" value="Genomic_DNA"/>
</dbReference>
<evidence type="ECO:0000313" key="2">
    <source>
        <dbReference type="EMBL" id="KAH7428329.1"/>
    </source>
</evidence>
<proteinExistence type="predicted"/>
<evidence type="ECO:0000313" key="3">
    <source>
        <dbReference type="Proteomes" id="UP000825935"/>
    </source>
</evidence>
<accession>A0A8T2U710</accession>
<comment type="caution">
    <text evidence="2">The sequence shown here is derived from an EMBL/GenBank/DDBJ whole genome shotgun (WGS) entry which is preliminary data.</text>
</comment>
<dbReference type="OrthoDB" id="419598at2759"/>
<organism evidence="2 3">
    <name type="scientific">Ceratopteris richardii</name>
    <name type="common">Triangle waterfern</name>
    <dbReference type="NCBI Taxonomy" id="49495"/>
    <lineage>
        <taxon>Eukaryota</taxon>
        <taxon>Viridiplantae</taxon>
        <taxon>Streptophyta</taxon>
        <taxon>Embryophyta</taxon>
        <taxon>Tracheophyta</taxon>
        <taxon>Polypodiopsida</taxon>
        <taxon>Polypodiidae</taxon>
        <taxon>Polypodiales</taxon>
        <taxon>Pteridineae</taxon>
        <taxon>Pteridaceae</taxon>
        <taxon>Parkerioideae</taxon>
        <taxon>Ceratopteris</taxon>
    </lineage>
</organism>
<keyword evidence="3" id="KW-1185">Reference proteome</keyword>
<sequence length="306" mass="32646">MAAATSCMFTLHIAASGKDGKMQCQNVKSLSESIANDRKVSQGFASRHQLRTGSIIWNMNNAIHRKPFTLKVRSQIEEPMTIDNSTVLVVGGGGTGMEVVRALAKAGSWVTAFQRGDKFRTEVESLGAMLAIGDVMDPKTIEKALGSNSFDAVVCTVGGGTKNTEVDKDGCINVINAVKKAGIKRFILVSSIGVGDSIKAINEQTLQVLKLVLEAKYFAEEELKKSGLAYTILRPGGLLTGPPSGKGILTEDPSVLGLITRADVALLIMKILFMEEAEMKTLSAIDCEKLQPPTASLEGVKIFSLA</sequence>
<dbReference type="Gene3D" id="3.40.50.720">
    <property type="entry name" value="NAD(P)-binding Rossmann-like Domain"/>
    <property type="match status" value="1"/>
</dbReference>
<dbReference type="PANTHER" id="PTHR15020:SF45">
    <property type="entry name" value="NAD(P)-BINDING DOMAIN-CONTAINING PROTEIN"/>
    <property type="match status" value="1"/>
</dbReference>
<dbReference type="InterPro" id="IPR016040">
    <property type="entry name" value="NAD(P)-bd_dom"/>
</dbReference>
<dbReference type="AlphaFoldDB" id="A0A8T2U710"/>
<dbReference type="InterPro" id="IPR036291">
    <property type="entry name" value="NAD(P)-bd_dom_sf"/>
</dbReference>
<dbReference type="CDD" id="cd05243">
    <property type="entry name" value="SDR_a5"/>
    <property type="match status" value="1"/>
</dbReference>
<dbReference type="PANTHER" id="PTHR15020">
    <property type="entry name" value="FLAVIN REDUCTASE-RELATED"/>
    <property type="match status" value="1"/>
</dbReference>
<evidence type="ECO:0000259" key="1">
    <source>
        <dbReference type="Pfam" id="PF13460"/>
    </source>
</evidence>
<dbReference type="OMA" id="GDSWQYL"/>
<name>A0A8T2U710_CERRI</name>
<gene>
    <name evidence="2" type="ORF">KP509_10G087800</name>
</gene>
<protein>
    <recommendedName>
        <fullName evidence="1">NAD(P)-binding domain-containing protein</fullName>
    </recommendedName>
</protein>
<reference evidence="2" key="1">
    <citation type="submission" date="2021-08" db="EMBL/GenBank/DDBJ databases">
        <title>WGS assembly of Ceratopteris richardii.</title>
        <authorList>
            <person name="Marchant D.B."/>
            <person name="Chen G."/>
            <person name="Jenkins J."/>
            <person name="Shu S."/>
            <person name="Leebens-Mack J."/>
            <person name="Grimwood J."/>
            <person name="Schmutz J."/>
            <person name="Soltis P."/>
            <person name="Soltis D."/>
            <person name="Chen Z.-H."/>
        </authorList>
    </citation>
    <scope>NUCLEOTIDE SEQUENCE</scope>
    <source>
        <strain evidence="2">Whitten #5841</strain>
        <tissue evidence="2">Leaf</tissue>
    </source>
</reference>
<dbReference type="SUPFAM" id="SSF51735">
    <property type="entry name" value="NAD(P)-binding Rossmann-fold domains"/>
    <property type="match status" value="1"/>
</dbReference>